<feature type="region of interest" description="Disordered" evidence="1">
    <location>
        <begin position="493"/>
        <end position="516"/>
    </location>
</feature>
<protein>
    <recommendedName>
        <fullName evidence="2">Amidohydrolase 3 domain-containing protein</fullName>
    </recommendedName>
</protein>
<comment type="caution">
    <text evidence="3">The sequence shown here is derived from an EMBL/GenBank/DDBJ whole genome shotgun (WGS) entry which is preliminary data.</text>
</comment>
<dbReference type="OrthoDB" id="3238066at2"/>
<dbReference type="SUPFAM" id="SSF51556">
    <property type="entry name" value="Metallo-dependent hydrolases"/>
    <property type="match status" value="1"/>
</dbReference>
<dbReference type="InterPro" id="IPR013108">
    <property type="entry name" value="Amidohydro_3"/>
</dbReference>
<evidence type="ECO:0000313" key="4">
    <source>
        <dbReference type="Proteomes" id="UP000293638"/>
    </source>
</evidence>
<dbReference type="PANTHER" id="PTHR22642:SF2">
    <property type="entry name" value="PROTEIN LONG AFTER FAR-RED 3"/>
    <property type="match status" value="1"/>
</dbReference>
<reference evidence="3 4" key="1">
    <citation type="submission" date="2019-02" db="EMBL/GenBank/DDBJ databases">
        <title>Genomic Encyclopedia of Type Strains, Phase IV (KMG-IV): sequencing the most valuable type-strain genomes for metagenomic binning, comparative biology and taxonomic classification.</title>
        <authorList>
            <person name="Goeker M."/>
        </authorList>
    </citation>
    <scope>NUCLEOTIDE SEQUENCE [LARGE SCALE GENOMIC DNA]</scope>
    <source>
        <strain evidence="3 4">DSM 45622</strain>
    </source>
</reference>
<evidence type="ECO:0000256" key="1">
    <source>
        <dbReference type="SAM" id="MobiDB-lite"/>
    </source>
</evidence>
<dbReference type="Gene3D" id="2.30.40.10">
    <property type="entry name" value="Urease, subunit C, domain 1"/>
    <property type="match status" value="1"/>
</dbReference>
<accession>A0A4Q7NAW5</accession>
<dbReference type="GO" id="GO:0016810">
    <property type="term" value="F:hydrolase activity, acting on carbon-nitrogen (but not peptide) bonds"/>
    <property type="evidence" value="ECO:0007669"/>
    <property type="project" value="InterPro"/>
</dbReference>
<dbReference type="Gene3D" id="3.20.20.140">
    <property type="entry name" value="Metal-dependent hydrolases"/>
    <property type="match status" value="1"/>
</dbReference>
<name>A0A4Q7NAW5_9ACTN</name>
<gene>
    <name evidence="3" type="ORF">EV189_3572</name>
</gene>
<dbReference type="EMBL" id="SGXD01000005">
    <property type="protein sequence ID" value="RZS80092.1"/>
    <property type="molecule type" value="Genomic_DNA"/>
</dbReference>
<dbReference type="Pfam" id="PF07969">
    <property type="entry name" value="Amidohydro_3"/>
    <property type="match status" value="1"/>
</dbReference>
<evidence type="ECO:0000313" key="3">
    <source>
        <dbReference type="EMBL" id="RZS80092.1"/>
    </source>
</evidence>
<sequence>MSEPGDPTRPLLLRGGVVHSPADPFATALLVVDGTVAWVGSDAAAAASAPPGAEVVELDGALVTAAFVDAHVHLTATGLRLPGPHAVLDLGPATSARDLLAALTAAAAALPEGELLLAEGFDESSWADPRLPGLAELDAAVGPRPALVGRVDAHSSLASTALRRQLGLPLDDAPLAGAAHTTASAAALASLSPQRREAAQLAALRAAAALGIGVVHEMGGPGFGGPDDLAALLQPRPGLPRVAGYWGELGATARAAELGALGPAGDVLADGSLGSRTAALRSAYADRPGHLGSAYVSAGEVRDAVLACVAAGTQPGFHVIGDGALDVVLAGLREAAGVVGELAVRAARPRLEHVLMPDADAVAELARLGVVASVQPAFAATWGAAGGMYEHRLGRERARALHPLAALAAAGVALALGSDAPVTPLAPWEGVRAAAFGVPDGAALSVRAAFAAATRGGWRAEGRDEGGVLAPGAPATLAVWEPTDLVVQTPDPRVSAWSTDPRSGVPGLPDLTPGTPAPRCLRTVVDGVTVHAADAG</sequence>
<keyword evidence="4" id="KW-1185">Reference proteome</keyword>
<dbReference type="InterPro" id="IPR032466">
    <property type="entry name" value="Metal_Hydrolase"/>
</dbReference>
<dbReference type="Gene3D" id="3.10.310.70">
    <property type="match status" value="1"/>
</dbReference>
<evidence type="ECO:0000259" key="2">
    <source>
        <dbReference type="Pfam" id="PF07969"/>
    </source>
</evidence>
<dbReference type="InterPro" id="IPR011059">
    <property type="entry name" value="Metal-dep_hydrolase_composite"/>
</dbReference>
<organism evidence="3 4">
    <name type="scientific">Motilibacter rhizosphaerae</name>
    <dbReference type="NCBI Taxonomy" id="598652"/>
    <lineage>
        <taxon>Bacteria</taxon>
        <taxon>Bacillati</taxon>
        <taxon>Actinomycetota</taxon>
        <taxon>Actinomycetes</taxon>
        <taxon>Motilibacterales</taxon>
        <taxon>Motilibacteraceae</taxon>
        <taxon>Motilibacter</taxon>
    </lineage>
</organism>
<dbReference type="Proteomes" id="UP000293638">
    <property type="component" value="Unassembled WGS sequence"/>
</dbReference>
<dbReference type="AlphaFoldDB" id="A0A4Q7NAW5"/>
<feature type="domain" description="Amidohydrolase 3" evidence="2">
    <location>
        <begin position="54"/>
        <end position="531"/>
    </location>
</feature>
<dbReference type="SUPFAM" id="SSF51338">
    <property type="entry name" value="Composite domain of metallo-dependent hydrolases"/>
    <property type="match status" value="1"/>
</dbReference>
<dbReference type="PANTHER" id="PTHR22642">
    <property type="entry name" value="IMIDAZOLONEPROPIONASE"/>
    <property type="match status" value="1"/>
</dbReference>
<proteinExistence type="predicted"/>
<dbReference type="RefSeq" id="WP_130494298.1">
    <property type="nucleotide sequence ID" value="NZ_SGXD01000005.1"/>
</dbReference>